<keyword evidence="2 5" id="KW-0223">Dioxygenase</keyword>
<dbReference type="HOGENOM" id="CLU_027719_5_2_3"/>
<protein>
    <submittedName>
        <fullName evidence="5">Intradiol ring-cleavage dioxygenase</fullName>
    </submittedName>
</protein>
<dbReference type="InterPro" id="IPR050770">
    <property type="entry name" value="Intradiol_RC_Dioxygenase"/>
</dbReference>
<feature type="domain" description="Intradiol ring-cleavage dioxygenases" evidence="4">
    <location>
        <begin position="40"/>
        <end position="215"/>
    </location>
</feature>
<evidence type="ECO:0000259" key="4">
    <source>
        <dbReference type="Pfam" id="PF00775"/>
    </source>
</evidence>
<keyword evidence="6" id="KW-1185">Reference proteome</keyword>
<dbReference type="InterPro" id="IPR015889">
    <property type="entry name" value="Intradiol_dOase_core"/>
</dbReference>
<dbReference type="EMBL" id="CP001291">
    <property type="protein sequence ID" value="ACK71390.1"/>
    <property type="molecule type" value="Genomic_DNA"/>
</dbReference>
<sequence>MVINTRRTLLKKTGLLGIGLLAHQLPLASNQCLLTPQQTEGPFYPLQFPQDQNNDLTLIEGHSQPAKGEMIMIKGRVLIDGCQPIKGAKVEIWQACTSGRYNHDYDGNPAPLDPNFQYWGYGTTDDDGQYSFITVKPGSYPVTRDWQRPPHIHFKVTAPTLSPLITQLYFSEETELNQKDRILGRVPPQKKELVITQLIFDNSLKKRVGQFNIILGQSLANNVTPEIV</sequence>
<dbReference type="GO" id="GO:0018578">
    <property type="term" value="F:protocatechuate 3,4-dioxygenase activity"/>
    <property type="evidence" value="ECO:0007669"/>
    <property type="project" value="InterPro"/>
</dbReference>
<evidence type="ECO:0000256" key="1">
    <source>
        <dbReference type="ARBA" id="ARBA00007825"/>
    </source>
</evidence>
<evidence type="ECO:0000313" key="6">
    <source>
        <dbReference type="Proteomes" id="UP000002384"/>
    </source>
</evidence>
<dbReference type="STRING" id="65393.PCC7424_2988"/>
<comment type="similarity">
    <text evidence="1">Belongs to the intradiol ring-cleavage dioxygenase family.</text>
</comment>
<dbReference type="KEGG" id="cyc:PCC7424_2988"/>
<dbReference type="PANTHER" id="PTHR33711:SF10">
    <property type="entry name" value="INTRADIOL RING-CLEAVAGE DIOXYGENASES DOMAIN-CONTAINING PROTEIN"/>
    <property type="match status" value="1"/>
</dbReference>
<dbReference type="CDD" id="cd03459">
    <property type="entry name" value="3_4-PCD"/>
    <property type="match status" value="1"/>
</dbReference>
<dbReference type="InterPro" id="IPR039387">
    <property type="entry name" value="3_4-PCD"/>
</dbReference>
<evidence type="ECO:0000313" key="5">
    <source>
        <dbReference type="EMBL" id="ACK71390.1"/>
    </source>
</evidence>
<accession>B7KA34</accession>
<dbReference type="Pfam" id="PF00775">
    <property type="entry name" value="Dioxygenase_C"/>
    <property type="match status" value="1"/>
</dbReference>
<keyword evidence="3" id="KW-0560">Oxidoreductase</keyword>
<gene>
    <name evidence="5" type="ordered locus">PCC7424_2988</name>
</gene>
<proteinExistence type="inferred from homology"/>
<dbReference type="OrthoDB" id="9805815at2"/>
<dbReference type="InterPro" id="IPR000627">
    <property type="entry name" value="Intradiol_dOase_C"/>
</dbReference>
<dbReference type="Gene3D" id="2.60.130.10">
    <property type="entry name" value="Aromatic compound dioxygenase"/>
    <property type="match status" value="1"/>
</dbReference>
<organism evidence="5 6">
    <name type="scientific">Gloeothece citriformis (strain PCC 7424)</name>
    <name type="common">Cyanothece sp. (strain PCC 7424)</name>
    <dbReference type="NCBI Taxonomy" id="65393"/>
    <lineage>
        <taxon>Bacteria</taxon>
        <taxon>Bacillati</taxon>
        <taxon>Cyanobacteriota</taxon>
        <taxon>Cyanophyceae</taxon>
        <taxon>Oscillatoriophycideae</taxon>
        <taxon>Chroococcales</taxon>
        <taxon>Aphanothecaceae</taxon>
        <taxon>Gloeothece</taxon>
        <taxon>Gloeothece citriformis</taxon>
    </lineage>
</organism>
<name>B7KA34_GLOC7</name>
<dbReference type="AlphaFoldDB" id="B7KA34"/>
<evidence type="ECO:0000256" key="2">
    <source>
        <dbReference type="ARBA" id="ARBA00022964"/>
    </source>
</evidence>
<dbReference type="PANTHER" id="PTHR33711">
    <property type="entry name" value="DIOXYGENASE, PUTATIVE (AFU_ORTHOLOGUE AFUA_2G02910)-RELATED"/>
    <property type="match status" value="1"/>
</dbReference>
<dbReference type="GO" id="GO:0008199">
    <property type="term" value="F:ferric iron binding"/>
    <property type="evidence" value="ECO:0007669"/>
    <property type="project" value="InterPro"/>
</dbReference>
<dbReference type="Proteomes" id="UP000002384">
    <property type="component" value="Chromosome"/>
</dbReference>
<reference evidence="6" key="1">
    <citation type="journal article" date="2011" name="MBio">
        <title>Novel metabolic attributes of the genus Cyanothece, comprising a group of unicellular nitrogen-fixing Cyanobacteria.</title>
        <authorList>
            <person name="Bandyopadhyay A."/>
            <person name="Elvitigala T."/>
            <person name="Welsh E."/>
            <person name="Stockel J."/>
            <person name="Liberton M."/>
            <person name="Min H."/>
            <person name="Sherman L.A."/>
            <person name="Pakrasi H.B."/>
        </authorList>
    </citation>
    <scope>NUCLEOTIDE SEQUENCE [LARGE SCALE GENOMIC DNA]</scope>
    <source>
        <strain evidence="6">PCC 7424</strain>
    </source>
</reference>
<dbReference type="eggNOG" id="COG3485">
    <property type="taxonomic scope" value="Bacteria"/>
</dbReference>
<dbReference type="SUPFAM" id="SSF49482">
    <property type="entry name" value="Aromatic compound dioxygenase"/>
    <property type="match status" value="1"/>
</dbReference>
<evidence type="ECO:0000256" key="3">
    <source>
        <dbReference type="ARBA" id="ARBA00023002"/>
    </source>
</evidence>
<dbReference type="RefSeq" id="WP_015954987.1">
    <property type="nucleotide sequence ID" value="NC_011729.1"/>
</dbReference>